<keyword evidence="1" id="KW-0812">Transmembrane</keyword>
<dbReference type="AlphaFoldDB" id="T0KLG7"/>
<evidence type="ECO:0000313" key="2">
    <source>
        <dbReference type="EMBL" id="EQB52849.1"/>
    </source>
</evidence>
<feature type="transmembrane region" description="Helical" evidence="1">
    <location>
        <begin position="48"/>
        <end position="68"/>
    </location>
</feature>
<proteinExistence type="predicted"/>
<dbReference type="Proteomes" id="UP000015530">
    <property type="component" value="Unassembled WGS sequence"/>
</dbReference>
<name>T0KLG7_COLGC</name>
<protein>
    <submittedName>
        <fullName evidence="2">Uncharacterized protein</fullName>
    </submittedName>
</protein>
<keyword evidence="1" id="KW-0472">Membrane</keyword>
<keyword evidence="1" id="KW-1133">Transmembrane helix</keyword>
<gene>
    <name evidence="2" type="ORF">CGLO_07498</name>
</gene>
<accession>T0KLG7</accession>
<organism evidence="2 3">
    <name type="scientific">Colletotrichum gloeosporioides (strain Cg-14)</name>
    <name type="common">Anthracnose fungus</name>
    <name type="synonym">Glomerella cingulata</name>
    <dbReference type="NCBI Taxonomy" id="1237896"/>
    <lineage>
        <taxon>Eukaryota</taxon>
        <taxon>Fungi</taxon>
        <taxon>Dikarya</taxon>
        <taxon>Ascomycota</taxon>
        <taxon>Pezizomycotina</taxon>
        <taxon>Sordariomycetes</taxon>
        <taxon>Hypocreomycetidae</taxon>
        <taxon>Glomerellales</taxon>
        <taxon>Glomerellaceae</taxon>
        <taxon>Colletotrichum</taxon>
        <taxon>Colletotrichum gloeosporioides species complex</taxon>
    </lineage>
</organism>
<comment type="caution">
    <text evidence="2">The sequence shown here is derived from an EMBL/GenBank/DDBJ whole genome shotgun (WGS) entry which is preliminary data.</text>
</comment>
<reference evidence="3" key="1">
    <citation type="journal article" date="2013" name="Mol. Plant Microbe Interact.">
        <title>Global aspects of pacC regulation of pathogenicity genes in Colletotrichum gloeosporioides as revealed by transcriptome analysis.</title>
        <authorList>
            <person name="Alkan N."/>
            <person name="Meng X."/>
            <person name="Friedlander G."/>
            <person name="Reuveni E."/>
            <person name="Sukno S."/>
            <person name="Sherman A."/>
            <person name="Thon M."/>
            <person name="Fluhr R."/>
            <person name="Prusky D."/>
        </authorList>
    </citation>
    <scope>NUCLEOTIDE SEQUENCE [LARGE SCALE GENOMIC DNA]</scope>
    <source>
        <strain evidence="3">Cg-14</strain>
    </source>
</reference>
<evidence type="ECO:0000313" key="3">
    <source>
        <dbReference type="Proteomes" id="UP000015530"/>
    </source>
</evidence>
<evidence type="ECO:0000256" key="1">
    <source>
        <dbReference type="SAM" id="Phobius"/>
    </source>
</evidence>
<dbReference type="HOGENOM" id="CLU_2263533_0_0_1"/>
<sequence>MSFSTLLKGAYLILPVLVLSSSDCIIRDPVLIFLPAADVAVIFPNTAIEFFLVLSIFFLVKVFASALLSDTVGRRASARAILRETIDTTFMAMWMSIALLPST</sequence>
<dbReference type="EMBL" id="AMYD01001503">
    <property type="protein sequence ID" value="EQB52849.1"/>
    <property type="molecule type" value="Genomic_DNA"/>
</dbReference>